<dbReference type="GO" id="GO:0015293">
    <property type="term" value="F:symporter activity"/>
    <property type="evidence" value="ECO:0007669"/>
    <property type="project" value="UniProtKB-KW"/>
</dbReference>
<protein>
    <submittedName>
        <fullName evidence="12">MFS transporter</fullName>
    </submittedName>
</protein>
<dbReference type="InterPro" id="IPR045262">
    <property type="entry name" value="STP/PLT_plant"/>
</dbReference>
<dbReference type="InterPro" id="IPR005829">
    <property type="entry name" value="Sugar_transporter_CS"/>
</dbReference>
<dbReference type="InterPro" id="IPR003663">
    <property type="entry name" value="Sugar/inositol_transpt"/>
</dbReference>
<feature type="transmembrane region" description="Helical" evidence="10">
    <location>
        <begin position="77"/>
        <end position="96"/>
    </location>
</feature>
<dbReference type="PROSITE" id="PS00216">
    <property type="entry name" value="SUGAR_TRANSPORT_1"/>
    <property type="match status" value="1"/>
</dbReference>
<dbReference type="PANTHER" id="PTHR23500">
    <property type="entry name" value="SOLUTE CARRIER FAMILY 2, FACILITATED GLUCOSE TRANSPORTER"/>
    <property type="match status" value="1"/>
</dbReference>
<evidence type="ECO:0000313" key="13">
    <source>
        <dbReference type="Proteomes" id="UP000501690"/>
    </source>
</evidence>
<evidence type="ECO:0000256" key="5">
    <source>
        <dbReference type="ARBA" id="ARBA00022692"/>
    </source>
</evidence>
<evidence type="ECO:0000256" key="10">
    <source>
        <dbReference type="SAM" id="Phobius"/>
    </source>
</evidence>
<keyword evidence="7 10" id="KW-1133">Transmembrane helix</keyword>
<dbReference type="CDD" id="cd17361">
    <property type="entry name" value="MFS_STP"/>
    <property type="match status" value="1"/>
</dbReference>
<dbReference type="PANTHER" id="PTHR23500:SF477">
    <property type="entry name" value="MAJOR FACILITATOR SUPERFAMILY (MFS) PROFILE DOMAIN-CONTAINING PROTEIN"/>
    <property type="match status" value="1"/>
</dbReference>
<feature type="transmembrane region" description="Helical" evidence="10">
    <location>
        <begin position="157"/>
        <end position="179"/>
    </location>
</feature>
<comment type="subcellular location">
    <subcellularLocation>
        <location evidence="1">Membrane</location>
        <topology evidence="1">Multi-pass membrane protein</topology>
    </subcellularLocation>
</comment>
<dbReference type="AlphaFoldDB" id="A0A4D6KL45"/>
<dbReference type="InterPro" id="IPR005828">
    <property type="entry name" value="MFS_sugar_transport-like"/>
</dbReference>
<dbReference type="Pfam" id="PF00083">
    <property type="entry name" value="Sugar_tr"/>
    <property type="match status" value="1"/>
</dbReference>
<evidence type="ECO:0000256" key="2">
    <source>
        <dbReference type="ARBA" id="ARBA00010992"/>
    </source>
</evidence>
<proteinExistence type="inferred from homology"/>
<feature type="transmembrane region" description="Helical" evidence="10">
    <location>
        <begin position="339"/>
        <end position="359"/>
    </location>
</feature>
<dbReference type="Gene3D" id="1.20.1250.20">
    <property type="entry name" value="MFS general substrate transporter like domains"/>
    <property type="match status" value="1"/>
</dbReference>
<keyword evidence="5 10" id="KW-0812">Transmembrane</keyword>
<feature type="transmembrane region" description="Helical" evidence="10">
    <location>
        <begin position="125"/>
        <end position="145"/>
    </location>
</feature>
<dbReference type="SUPFAM" id="SSF103473">
    <property type="entry name" value="MFS general substrate transporter"/>
    <property type="match status" value="1"/>
</dbReference>
<evidence type="ECO:0000256" key="9">
    <source>
        <dbReference type="RuleBase" id="RU003346"/>
    </source>
</evidence>
<dbReference type="GO" id="GO:0016020">
    <property type="term" value="C:membrane"/>
    <property type="evidence" value="ECO:0007669"/>
    <property type="project" value="UniProtKB-SubCell"/>
</dbReference>
<dbReference type="NCBIfam" id="TIGR00879">
    <property type="entry name" value="SP"/>
    <property type="match status" value="1"/>
</dbReference>
<evidence type="ECO:0000256" key="1">
    <source>
        <dbReference type="ARBA" id="ARBA00004141"/>
    </source>
</evidence>
<name>A0A4D6KL45_VIGUN</name>
<sequence length="497" mass="56592">MRNCDAPGSSSAARTCSSPKNSKLLAILNLQNIYTARTLAWATESRLGEIEYFSMKEGSRLGHSFSLRRDRVLHVEGMYLAAMIGSLLASTFTRLFGRLETMFFGNLFFHLGMMLWCFHQEQLMVSCVFLGFGIGWTFQSVPIYISEFAPYKYRRALNVLFQLAITIGIFVANVLNYIFSRKNGEEWFYNLLDYALVSAVITTLSLMFPLIFHLDTPSSLIVRGFNKRAKITLIRIRGTTNVKEEFEDLVVASESSKVVKHPWVSLLKRQYRPQLTFAIVIPFFQQLTGMNMIVYNAPVLFKTIGFEANASLLFAMITGCCNVIATFVSIFTVDKFGRRSLFLKGVIQMFISIAIACKFGFDGNPGMLPKWYIIMVVCGICVYVTGIAWSWGPLGCLVPSEIFPLEVRSSAQSITVSMNMIFTFVVIQNFTNIFCHMKLGLFIFFACFIIVMSTFIDSLLPETKEVPIEKMHVVWQSHPYWKKFVKQTDVTTIRNEY</sequence>
<feature type="domain" description="Major facilitator superfamily (MFS) profile" evidence="11">
    <location>
        <begin position="24"/>
        <end position="464"/>
    </location>
</feature>
<feature type="transmembrane region" description="Helical" evidence="10">
    <location>
        <begin position="191"/>
        <end position="212"/>
    </location>
</feature>
<feature type="transmembrane region" description="Helical" evidence="10">
    <location>
        <begin position="275"/>
        <end position="300"/>
    </location>
</feature>
<evidence type="ECO:0000259" key="11">
    <source>
        <dbReference type="PROSITE" id="PS50850"/>
    </source>
</evidence>
<keyword evidence="6" id="KW-0769">Symport</keyword>
<evidence type="ECO:0000256" key="6">
    <source>
        <dbReference type="ARBA" id="ARBA00022847"/>
    </source>
</evidence>
<keyword evidence="13" id="KW-1185">Reference proteome</keyword>
<feature type="transmembrane region" description="Helical" evidence="10">
    <location>
        <begin position="439"/>
        <end position="456"/>
    </location>
</feature>
<dbReference type="PROSITE" id="PS50850">
    <property type="entry name" value="MFS"/>
    <property type="match status" value="1"/>
</dbReference>
<dbReference type="EMBL" id="CP039345">
    <property type="protein sequence ID" value="QCD77335.1"/>
    <property type="molecule type" value="Genomic_DNA"/>
</dbReference>
<feature type="transmembrane region" description="Helical" evidence="10">
    <location>
        <begin position="371"/>
        <end position="391"/>
    </location>
</feature>
<gene>
    <name evidence="12" type="ORF">DEO72_LG1g958</name>
</gene>
<organism evidence="12 13">
    <name type="scientific">Vigna unguiculata</name>
    <name type="common">Cowpea</name>
    <dbReference type="NCBI Taxonomy" id="3917"/>
    <lineage>
        <taxon>Eukaryota</taxon>
        <taxon>Viridiplantae</taxon>
        <taxon>Streptophyta</taxon>
        <taxon>Embryophyta</taxon>
        <taxon>Tracheophyta</taxon>
        <taxon>Spermatophyta</taxon>
        <taxon>Magnoliopsida</taxon>
        <taxon>eudicotyledons</taxon>
        <taxon>Gunneridae</taxon>
        <taxon>Pentapetalae</taxon>
        <taxon>rosids</taxon>
        <taxon>fabids</taxon>
        <taxon>Fabales</taxon>
        <taxon>Fabaceae</taxon>
        <taxon>Papilionoideae</taxon>
        <taxon>50 kb inversion clade</taxon>
        <taxon>NPAAA clade</taxon>
        <taxon>indigoferoid/millettioid clade</taxon>
        <taxon>Phaseoleae</taxon>
        <taxon>Vigna</taxon>
    </lineage>
</organism>
<feature type="transmembrane region" description="Helical" evidence="10">
    <location>
        <begin position="102"/>
        <end position="118"/>
    </location>
</feature>
<dbReference type="PRINTS" id="PR00171">
    <property type="entry name" value="SUGRTRNSPORT"/>
</dbReference>
<keyword evidence="3 9" id="KW-0813">Transport</keyword>
<dbReference type="GO" id="GO:0015145">
    <property type="term" value="F:monosaccharide transmembrane transporter activity"/>
    <property type="evidence" value="ECO:0007669"/>
    <property type="project" value="InterPro"/>
</dbReference>
<evidence type="ECO:0000256" key="4">
    <source>
        <dbReference type="ARBA" id="ARBA00022597"/>
    </source>
</evidence>
<reference evidence="12 13" key="1">
    <citation type="submission" date="2019-04" db="EMBL/GenBank/DDBJ databases">
        <title>An improved genome assembly and genetic linkage map for asparagus bean, Vigna unguiculata ssp. sesquipedialis.</title>
        <authorList>
            <person name="Xia Q."/>
            <person name="Zhang R."/>
            <person name="Dong Y."/>
        </authorList>
    </citation>
    <scope>NUCLEOTIDE SEQUENCE [LARGE SCALE GENOMIC DNA]</scope>
    <source>
        <tissue evidence="12">Leaf</tissue>
    </source>
</reference>
<keyword evidence="4" id="KW-0762">Sugar transport</keyword>
<dbReference type="InterPro" id="IPR036259">
    <property type="entry name" value="MFS_trans_sf"/>
</dbReference>
<evidence type="ECO:0000256" key="3">
    <source>
        <dbReference type="ARBA" id="ARBA00022448"/>
    </source>
</evidence>
<dbReference type="InterPro" id="IPR044778">
    <property type="entry name" value="MFS_STP/MST-like_plant"/>
</dbReference>
<dbReference type="PROSITE" id="PS00217">
    <property type="entry name" value="SUGAR_TRANSPORT_2"/>
    <property type="match status" value="1"/>
</dbReference>
<evidence type="ECO:0000256" key="7">
    <source>
        <dbReference type="ARBA" id="ARBA00022989"/>
    </source>
</evidence>
<evidence type="ECO:0000313" key="12">
    <source>
        <dbReference type="EMBL" id="QCD77335.1"/>
    </source>
</evidence>
<keyword evidence="8 10" id="KW-0472">Membrane</keyword>
<feature type="transmembrane region" description="Helical" evidence="10">
    <location>
        <begin position="312"/>
        <end position="333"/>
    </location>
</feature>
<evidence type="ECO:0000256" key="8">
    <source>
        <dbReference type="ARBA" id="ARBA00023136"/>
    </source>
</evidence>
<comment type="similarity">
    <text evidence="2 9">Belongs to the major facilitator superfamily. Sugar transporter (TC 2.A.1.1) family.</text>
</comment>
<feature type="transmembrane region" description="Helical" evidence="10">
    <location>
        <begin position="411"/>
        <end position="427"/>
    </location>
</feature>
<accession>A0A4D6KL45</accession>
<dbReference type="InterPro" id="IPR020846">
    <property type="entry name" value="MFS_dom"/>
</dbReference>
<dbReference type="Proteomes" id="UP000501690">
    <property type="component" value="Linkage Group LG1"/>
</dbReference>